<dbReference type="InterPro" id="IPR042099">
    <property type="entry name" value="ANL_N_sf"/>
</dbReference>
<evidence type="ECO:0000313" key="6">
    <source>
        <dbReference type="EMBL" id="KAK3052238.1"/>
    </source>
</evidence>
<dbReference type="CDD" id="cd19545">
    <property type="entry name" value="FUM14_C_NRPS-like"/>
    <property type="match status" value="1"/>
</dbReference>
<dbReference type="EMBL" id="JAWDJX010000022">
    <property type="protein sequence ID" value="KAK3052238.1"/>
    <property type="molecule type" value="Genomic_DNA"/>
</dbReference>
<feature type="compositionally biased region" description="Basic and acidic residues" evidence="4">
    <location>
        <begin position="233"/>
        <end position="243"/>
    </location>
</feature>
<keyword evidence="2" id="KW-0597">Phosphoprotein</keyword>
<accession>A0AAJ0G7M5</accession>
<evidence type="ECO:0000256" key="1">
    <source>
        <dbReference type="ARBA" id="ARBA00022450"/>
    </source>
</evidence>
<dbReference type="GO" id="GO:0031177">
    <property type="term" value="F:phosphopantetheine binding"/>
    <property type="evidence" value="ECO:0007669"/>
    <property type="project" value="TreeGrafter"/>
</dbReference>
<dbReference type="InterPro" id="IPR000873">
    <property type="entry name" value="AMP-dep_synth/lig_dom"/>
</dbReference>
<dbReference type="Pfam" id="PF00550">
    <property type="entry name" value="PP-binding"/>
    <property type="match status" value="1"/>
</dbReference>
<protein>
    <recommendedName>
        <fullName evidence="5">Carrier domain-containing protein</fullName>
    </recommendedName>
</protein>
<dbReference type="Gene3D" id="1.10.1200.10">
    <property type="entry name" value="ACP-like"/>
    <property type="match status" value="1"/>
</dbReference>
<dbReference type="InterPro" id="IPR023213">
    <property type="entry name" value="CAT-like_dom_sf"/>
</dbReference>
<dbReference type="InterPro" id="IPR006162">
    <property type="entry name" value="Ppantetheine_attach_site"/>
</dbReference>
<reference evidence="6" key="1">
    <citation type="submission" date="2023-04" db="EMBL/GenBank/DDBJ databases">
        <title>Black Yeasts Isolated from many extreme environments.</title>
        <authorList>
            <person name="Coleine C."/>
            <person name="Stajich J.E."/>
            <person name="Selbmann L."/>
        </authorList>
    </citation>
    <scope>NUCLEOTIDE SEQUENCE</scope>
    <source>
        <strain evidence="6">CCFEE 5312</strain>
    </source>
</reference>
<dbReference type="PROSITE" id="PS00012">
    <property type="entry name" value="PHOSPHOPANTETHEINE"/>
    <property type="match status" value="1"/>
</dbReference>
<dbReference type="Gene3D" id="3.40.50.12780">
    <property type="entry name" value="N-terminal domain of ligase-like"/>
    <property type="match status" value="1"/>
</dbReference>
<dbReference type="Pfam" id="PF00668">
    <property type="entry name" value="Condensation"/>
    <property type="match status" value="1"/>
</dbReference>
<dbReference type="GO" id="GO:0043041">
    <property type="term" value="P:amino acid activation for nonribosomal peptide biosynthetic process"/>
    <property type="evidence" value="ECO:0007669"/>
    <property type="project" value="TreeGrafter"/>
</dbReference>
<keyword evidence="3" id="KW-0436">Ligase</keyword>
<dbReference type="Pfam" id="PF00501">
    <property type="entry name" value="AMP-binding"/>
    <property type="match status" value="1"/>
</dbReference>
<dbReference type="InterPro" id="IPR001242">
    <property type="entry name" value="Condensation_dom"/>
</dbReference>
<evidence type="ECO:0000256" key="4">
    <source>
        <dbReference type="SAM" id="MobiDB-lite"/>
    </source>
</evidence>
<dbReference type="GO" id="GO:0044550">
    <property type="term" value="P:secondary metabolite biosynthetic process"/>
    <property type="evidence" value="ECO:0007669"/>
    <property type="project" value="TreeGrafter"/>
</dbReference>
<name>A0AAJ0G7M5_9PEZI</name>
<dbReference type="PANTHER" id="PTHR45527:SF16">
    <property type="entry name" value="NONRIBOSOMAL PEPTIDE SYNTHASE ATNA-RELATED"/>
    <property type="match status" value="1"/>
</dbReference>
<dbReference type="SUPFAM" id="SSF47336">
    <property type="entry name" value="ACP-like"/>
    <property type="match status" value="1"/>
</dbReference>
<dbReference type="InterPro" id="IPR036736">
    <property type="entry name" value="ACP-like_sf"/>
</dbReference>
<dbReference type="SUPFAM" id="SSF56801">
    <property type="entry name" value="Acetyl-CoA synthetase-like"/>
    <property type="match status" value="1"/>
</dbReference>
<evidence type="ECO:0000256" key="2">
    <source>
        <dbReference type="ARBA" id="ARBA00022553"/>
    </source>
</evidence>
<evidence type="ECO:0000256" key="3">
    <source>
        <dbReference type="ARBA" id="ARBA00022598"/>
    </source>
</evidence>
<dbReference type="CDD" id="cd05918">
    <property type="entry name" value="A_NRPS_SidN3_like"/>
    <property type="match status" value="1"/>
</dbReference>
<keyword evidence="1" id="KW-0596">Phosphopantetheine</keyword>
<dbReference type="Gene3D" id="3.30.559.10">
    <property type="entry name" value="Chloramphenicol acetyltransferase-like domain"/>
    <property type="match status" value="1"/>
</dbReference>
<evidence type="ECO:0000259" key="5">
    <source>
        <dbReference type="PROSITE" id="PS50075"/>
    </source>
</evidence>
<dbReference type="PROSITE" id="PS50075">
    <property type="entry name" value="CARRIER"/>
    <property type="match status" value="1"/>
</dbReference>
<dbReference type="SUPFAM" id="SSF52777">
    <property type="entry name" value="CoA-dependent acyltransferases"/>
    <property type="match status" value="2"/>
</dbReference>
<dbReference type="PANTHER" id="PTHR45527">
    <property type="entry name" value="NONRIBOSOMAL PEPTIDE SYNTHETASE"/>
    <property type="match status" value="1"/>
</dbReference>
<comment type="caution">
    <text evidence="6">The sequence shown here is derived from an EMBL/GenBank/DDBJ whole genome shotgun (WGS) entry which is preliminary data.</text>
</comment>
<dbReference type="AlphaFoldDB" id="A0AAJ0G7M5"/>
<dbReference type="Proteomes" id="UP001271007">
    <property type="component" value="Unassembled WGS sequence"/>
</dbReference>
<dbReference type="GO" id="GO:0005737">
    <property type="term" value="C:cytoplasm"/>
    <property type="evidence" value="ECO:0007669"/>
    <property type="project" value="TreeGrafter"/>
</dbReference>
<gene>
    <name evidence="6" type="ORF">LTR09_006830</name>
</gene>
<sequence length="1191" mass="130623">MPPPTSGWRQADCEAIHRSSGSHWSGSNGGPSDVALAAWAFLLSAYYGTHELTIWTTSIVQDEDVSQDAEVPPKWRLATECTITIALDRLGTVDDLFADIASARQAAPCVGGQRNHSTGIHYGPPEDSVLSSLLVLAPDVHGAADRLTHSGFSHFDLTGDYPYDLVVRPPTCTDGGEAVFEALFDDQLQDHSHVIWLLLRYEELIRVFCDEPRAIRLSTLEPPLSASTSSGHASEHEPDRLPAPETKEADLEQVMIQAWSDVLEVPHHAISRSSRFQDLGGNSLDAMKLAVRLQLRGYHLSVADIFQKPDLAALAEVTKYDHSLESERPVAPQTMPHPPHDDIAVQCAISATSIEDVYPATPFQEATIALTLKDTGSYLTTRTFELAEHVDVLRLRAAWQAVCAANPILRTRFVYLPEHGMLQIVVADGPQWAEMPSREDQMSEDHGRRWALGDPCLRLELFGPDHLRVTMHHAIYDGWSLGLIFSDLDKYYHGQGPIARPSYKVFAEYLQTVDAAESETYWRSRLAGVSFEPFPKPSDIWAQPLCTGKSETSLQLDIPNPLMATAATLATAAWGLVLSRYSDSSDVSFGYISSGRSVPVDRVDTVVGPFICSVPMRVTVDRSTTVQEFLRQVQTDLLEMGPYAHYGLQNIQKLSQDTAHACAFRNTFVVRPSQEDFPSLDIVKPASGQNMTLADYQTYPLNGSCSLDRGRVRVRLRFDPEILSQSQADGFLGFYGRMLTGLASIVPDATIADLWKRPSSIPYLAARPPIVAVDRCVHEMIEDQARSHPESEAICSWDGSCTFGELDRLSRKLSHYLRRKGVGPNTYVCFSFEKSTLAIVAILAILKAGGACVPLDISLPPDRTRQIVNKSRASIVVCSSEQAARLRGDTTVELAVIDSTMLSDLPESQHSPGPSVGAEDVSFAVFTSGSTALPKGCVWTHRTLSSSATANGAALGLDRRSRVLQYAAFMWDVSILESVVTLVRGGCVCLPSEEMRLNDPLAFMTWSRVNTAIFTPTFVRSVRLEDVDCLETLCVGGEVVGQDTIESYRSKFRLLGGYGPSETCMCVAIADYSADATLRSGNLGHSTSVHLWIVDPQDPHILMPDGAAGDIVMEGPGVGRGYLDDPAQTSSAFLCGLAWAHGTSSSRVFYRSGDIGRRNGDGTVTFIRRKDDQVKYDRPTGKRVLGHLERH</sequence>
<keyword evidence="7" id="KW-1185">Reference proteome</keyword>
<dbReference type="Gene3D" id="3.30.559.30">
    <property type="entry name" value="Nonribosomal peptide synthetase, condensation domain"/>
    <property type="match status" value="1"/>
</dbReference>
<dbReference type="InterPro" id="IPR009081">
    <property type="entry name" value="PP-bd_ACP"/>
</dbReference>
<evidence type="ECO:0000313" key="7">
    <source>
        <dbReference type="Proteomes" id="UP001271007"/>
    </source>
</evidence>
<feature type="region of interest" description="Disordered" evidence="4">
    <location>
        <begin position="220"/>
        <end position="243"/>
    </location>
</feature>
<feature type="domain" description="Carrier" evidence="5">
    <location>
        <begin position="246"/>
        <end position="322"/>
    </location>
</feature>
<organism evidence="6 7">
    <name type="scientific">Extremus antarcticus</name>
    <dbReference type="NCBI Taxonomy" id="702011"/>
    <lineage>
        <taxon>Eukaryota</taxon>
        <taxon>Fungi</taxon>
        <taxon>Dikarya</taxon>
        <taxon>Ascomycota</taxon>
        <taxon>Pezizomycotina</taxon>
        <taxon>Dothideomycetes</taxon>
        <taxon>Dothideomycetidae</taxon>
        <taxon>Mycosphaerellales</taxon>
        <taxon>Extremaceae</taxon>
        <taxon>Extremus</taxon>
    </lineage>
</organism>
<dbReference type="GO" id="GO:0016874">
    <property type="term" value="F:ligase activity"/>
    <property type="evidence" value="ECO:0007669"/>
    <property type="project" value="UniProtKB-KW"/>
</dbReference>
<proteinExistence type="predicted"/>